<dbReference type="STRING" id="696762.PFRI_34270"/>
<dbReference type="EC" id="3.4.-.-" evidence="2"/>
<comment type="caution">
    <text evidence="2">The sequence shown here is derived from an EMBL/GenBank/DDBJ whole genome shotgun (WGS) entry which is preliminary data.</text>
</comment>
<dbReference type="RefSeq" id="WP_072631931.1">
    <property type="nucleotide sequence ID" value="NZ_JABBAN010000234.1"/>
</dbReference>
<dbReference type="InterPro" id="IPR017926">
    <property type="entry name" value="GATASE"/>
</dbReference>
<sequence length="236" mass="25722">MQLAVLMTNTDESEFAQRHPKDGEKFADLVHLVRPEWQVTSFSVKDDVFPDDIDAFDGVMITGSPASVHDTDPWVARLLDLIREIYAARIPMFGACYGHQAIALALGGTVEANPAGWVFGVAHSEVCKQVAWMSQLPSPFAQYAAHVEAVTGLPDGAEILSVSEACAITGFHIENKVFTTQNHPEMSHAFMSALIEEYAPKLPVGVGDAARASMLVKADTQTYGQSIARFFETHKT</sequence>
<feature type="domain" description="Glutamine amidotransferase" evidence="1">
    <location>
        <begin position="53"/>
        <end position="188"/>
    </location>
</feature>
<dbReference type="Gene3D" id="3.40.50.880">
    <property type="match status" value="1"/>
</dbReference>
<dbReference type="PRINTS" id="PR00099">
    <property type="entry name" value="CPSGATASE"/>
</dbReference>
<accession>A0A1L9NT14</accession>
<dbReference type="Pfam" id="PF00117">
    <property type="entry name" value="GATase"/>
    <property type="match status" value="1"/>
</dbReference>
<dbReference type="CDD" id="cd01741">
    <property type="entry name" value="GATase1_1"/>
    <property type="match status" value="1"/>
</dbReference>
<dbReference type="AlphaFoldDB" id="A0A1L9NT14"/>
<dbReference type="OrthoDB" id="7365442at2"/>
<keyword evidence="2" id="KW-0378">Hydrolase</keyword>
<evidence type="ECO:0000313" key="2">
    <source>
        <dbReference type="EMBL" id="OJI92323.1"/>
    </source>
</evidence>
<dbReference type="GO" id="GO:0005829">
    <property type="term" value="C:cytosol"/>
    <property type="evidence" value="ECO:0007669"/>
    <property type="project" value="TreeGrafter"/>
</dbReference>
<evidence type="ECO:0000313" key="3">
    <source>
        <dbReference type="Proteomes" id="UP000184514"/>
    </source>
</evidence>
<dbReference type="EMBL" id="MLCB01000186">
    <property type="protein sequence ID" value="OJI92323.1"/>
    <property type="molecule type" value="Genomic_DNA"/>
</dbReference>
<keyword evidence="3" id="KW-1185">Reference proteome</keyword>
<proteinExistence type="predicted"/>
<dbReference type="InterPro" id="IPR044992">
    <property type="entry name" value="ChyE-like"/>
</dbReference>
<dbReference type="InterPro" id="IPR029062">
    <property type="entry name" value="Class_I_gatase-like"/>
</dbReference>
<name>A0A1L9NT14_9RHOB</name>
<organism evidence="2 3">
    <name type="scientific">Planktotalea frisia</name>
    <dbReference type="NCBI Taxonomy" id="696762"/>
    <lineage>
        <taxon>Bacteria</taxon>
        <taxon>Pseudomonadati</taxon>
        <taxon>Pseudomonadota</taxon>
        <taxon>Alphaproteobacteria</taxon>
        <taxon>Rhodobacterales</taxon>
        <taxon>Paracoccaceae</taxon>
        <taxon>Planktotalea</taxon>
    </lineage>
</organism>
<reference evidence="2 3" key="1">
    <citation type="submission" date="2016-10" db="EMBL/GenBank/DDBJ databases">
        <title>Genome sequence of Planktotalea frisia SH6-1.</title>
        <authorList>
            <person name="Poehlein A."/>
            <person name="Bakenhus I."/>
            <person name="Voget S."/>
            <person name="Brinkhoff T."/>
            <person name="Simon M."/>
        </authorList>
    </citation>
    <scope>NUCLEOTIDE SEQUENCE [LARGE SCALE GENOMIC DNA]</scope>
    <source>
        <strain evidence="2 3">SH6-1</strain>
    </source>
</reference>
<dbReference type="SUPFAM" id="SSF52317">
    <property type="entry name" value="Class I glutamine amidotransferase-like"/>
    <property type="match status" value="1"/>
</dbReference>
<dbReference type="PANTHER" id="PTHR42695">
    <property type="entry name" value="GLUTAMINE AMIDOTRANSFERASE YLR126C-RELATED"/>
    <property type="match status" value="1"/>
</dbReference>
<dbReference type="PANTHER" id="PTHR42695:SF5">
    <property type="entry name" value="GLUTAMINE AMIDOTRANSFERASE YLR126C-RELATED"/>
    <property type="match status" value="1"/>
</dbReference>
<protein>
    <submittedName>
        <fullName evidence="2">Gamma-glutamyl-L-1-hydroxyisopropylamide hydrolase</fullName>
        <ecNumber evidence="2">3.4.-.-</ecNumber>
    </submittedName>
</protein>
<dbReference type="PROSITE" id="PS51273">
    <property type="entry name" value="GATASE_TYPE_1"/>
    <property type="match status" value="1"/>
</dbReference>
<dbReference type="GO" id="GO:0016787">
    <property type="term" value="F:hydrolase activity"/>
    <property type="evidence" value="ECO:0007669"/>
    <property type="project" value="UniProtKB-KW"/>
</dbReference>
<dbReference type="Proteomes" id="UP000184514">
    <property type="component" value="Unassembled WGS sequence"/>
</dbReference>
<gene>
    <name evidence="2" type="primary">ipuF</name>
    <name evidence="2" type="ORF">PFRI_34270</name>
</gene>
<evidence type="ECO:0000259" key="1">
    <source>
        <dbReference type="Pfam" id="PF00117"/>
    </source>
</evidence>